<accession>A0A212RZP5</accession>
<name>A0A212RZP5_9PROT</name>
<evidence type="ECO:0000313" key="4">
    <source>
        <dbReference type="EMBL" id="SNB78263.1"/>
    </source>
</evidence>
<dbReference type="EMBL" id="FYEH01000018">
    <property type="protein sequence ID" value="SNB78263.1"/>
    <property type="molecule type" value="Genomic_DNA"/>
</dbReference>
<dbReference type="PRINTS" id="PR00080">
    <property type="entry name" value="SDRFAMILY"/>
</dbReference>
<evidence type="ECO:0000256" key="3">
    <source>
        <dbReference type="RuleBase" id="RU000363"/>
    </source>
</evidence>
<dbReference type="InterPro" id="IPR020904">
    <property type="entry name" value="Sc_DH/Rdtase_CS"/>
</dbReference>
<dbReference type="InterPro" id="IPR036291">
    <property type="entry name" value="NAD(P)-bd_dom_sf"/>
</dbReference>
<evidence type="ECO:0000256" key="2">
    <source>
        <dbReference type="ARBA" id="ARBA00023002"/>
    </source>
</evidence>
<keyword evidence="2" id="KW-0560">Oxidoreductase</keyword>
<dbReference type="PANTHER" id="PTHR43008:SF7">
    <property type="entry name" value="SHORT CHAIN DEHYDROGENASE_REDUCTASE (AFU_ORTHOLOGUE AFUA_2G00830)"/>
    <property type="match status" value="1"/>
</dbReference>
<dbReference type="RefSeq" id="WP_207762167.1">
    <property type="nucleotide sequence ID" value="NZ_FYEH01000018.1"/>
</dbReference>
<dbReference type="CDD" id="cd05233">
    <property type="entry name" value="SDR_c"/>
    <property type="match status" value="1"/>
</dbReference>
<evidence type="ECO:0000256" key="1">
    <source>
        <dbReference type="ARBA" id="ARBA00006484"/>
    </source>
</evidence>
<gene>
    <name evidence="4" type="ORF">SAMN07250955_11827</name>
</gene>
<dbReference type="AlphaFoldDB" id="A0A212RZP5"/>
<comment type="similarity">
    <text evidence="1 3">Belongs to the short-chain dehydrogenases/reductases (SDR) family.</text>
</comment>
<keyword evidence="5" id="KW-1185">Reference proteome</keyword>
<reference evidence="4 5" key="1">
    <citation type="submission" date="2017-06" db="EMBL/GenBank/DDBJ databases">
        <authorList>
            <person name="Kim H.J."/>
            <person name="Triplett B.A."/>
        </authorList>
    </citation>
    <scope>NUCLEOTIDE SEQUENCE [LARGE SCALE GENOMIC DNA]</scope>
    <source>
        <strain evidence="4 5">B29T1</strain>
    </source>
</reference>
<proteinExistence type="inferred from homology"/>
<dbReference type="GO" id="GO:0050664">
    <property type="term" value="F:oxidoreductase activity, acting on NAD(P)H, oxygen as acceptor"/>
    <property type="evidence" value="ECO:0007669"/>
    <property type="project" value="TreeGrafter"/>
</dbReference>
<dbReference type="PANTHER" id="PTHR43008">
    <property type="entry name" value="BENZIL REDUCTASE"/>
    <property type="match status" value="1"/>
</dbReference>
<dbReference type="InterPro" id="IPR002347">
    <property type="entry name" value="SDR_fam"/>
</dbReference>
<dbReference type="Proteomes" id="UP000197065">
    <property type="component" value="Unassembled WGS sequence"/>
</dbReference>
<sequence length="279" mass="29212">MTHAALASGQVALLTGAASGIGLAAATRFAGFGMKLVIVDIDANALAKAEGELLAAGAPEVMAAVVDVADAAAMRALANRVAQVFGPLSVLMNNAGREGGGELLGDPTRFKAILDTNLGGVVNGIQAFVPAMIEAAKPGLVINTGSKQGITTPPGDTAYNASKAAIKVVTEALAHDLRQHPGLPITAHLLIPGFTFTGFTRVRTDIKPDAAWLPEQVIDFMLPAIERGDFYILCPDNDVTRAMDEKRIAWAAGDLIENRPALSRWHPDYAGAFKQFMES</sequence>
<protein>
    <submittedName>
        <fullName evidence="4">Short chain dehydrogenase</fullName>
    </submittedName>
</protein>
<dbReference type="SUPFAM" id="SSF51735">
    <property type="entry name" value="NAD(P)-binding Rossmann-fold domains"/>
    <property type="match status" value="1"/>
</dbReference>
<dbReference type="PRINTS" id="PR00081">
    <property type="entry name" value="GDHRDH"/>
</dbReference>
<dbReference type="PROSITE" id="PS00061">
    <property type="entry name" value="ADH_SHORT"/>
    <property type="match status" value="1"/>
</dbReference>
<dbReference type="Gene3D" id="3.40.50.720">
    <property type="entry name" value="NAD(P)-binding Rossmann-like Domain"/>
    <property type="match status" value="1"/>
</dbReference>
<organism evidence="4 5">
    <name type="scientific">Arboricoccus pini</name>
    <dbReference type="NCBI Taxonomy" id="1963835"/>
    <lineage>
        <taxon>Bacteria</taxon>
        <taxon>Pseudomonadati</taxon>
        <taxon>Pseudomonadota</taxon>
        <taxon>Alphaproteobacteria</taxon>
        <taxon>Geminicoccales</taxon>
        <taxon>Geminicoccaceae</taxon>
        <taxon>Arboricoccus</taxon>
    </lineage>
</organism>
<evidence type="ECO:0000313" key="5">
    <source>
        <dbReference type="Proteomes" id="UP000197065"/>
    </source>
</evidence>
<dbReference type="Pfam" id="PF00106">
    <property type="entry name" value="adh_short"/>
    <property type="match status" value="1"/>
</dbReference>